<feature type="domain" description="Dipeptidylpeptidase IV N-terminal" evidence="1">
    <location>
        <begin position="7"/>
        <end position="79"/>
    </location>
</feature>
<accession>A0A026WIX1</accession>
<evidence type="ECO:0000313" key="3">
    <source>
        <dbReference type="Proteomes" id="UP000053097"/>
    </source>
</evidence>
<dbReference type="InterPro" id="IPR002469">
    <property type="entry name" value="Peptidase_S9B_N"/>
</dbReference>
<keyword evidence="3" id="KW-1185">Reference proteome</keyword>
<gene>
    <name evidence="2" type="ORF">X777_03655</name>
</gene>
<dbReference type="AlphaFoldDB" id="A0A026WIX1"/>
<sequence length="81" mass="9060">MPALSYSEKNGWVEQFEAPKFSEDGTSFLLILPQRQKDGSNWRHVVLVTNATSGSPTTTAITSGYFVVTEIVSWDQEDSYL</sequence>
<dbReference type="GO" id="GO:0006508">
    <property type="term" value="P:proteolysis"/>
    <property type="evidence" value="ECO:0007669"/>
    <property type="project" value="InterPro"/>
</dbReference>
<evidence type="ECO:0000313" key="2">
    <source>
        <dbReference type="EMBL" id="EZA55970.1"/>
    </source>
</evidence>
<dbReference type="EMBL" id="KK107182">
    <property type="protein sequence ID" value="EZA55970.1"/>
    <property type="molecule type" value="Genomic_DNA"/>
</dbReference>
<name>A0A026WIX1_OOCBI</name>
<reference evidence="2 3" key="1">
    <citation type="journal article" date="2014" name="Curr. Biol.">
        <title>The genome of the clonal raider ant Cerapachys biroi.</title>
        <authorList>
            <person name="Oxley P.R."/>
            <person name="Ji L."/>
            <person name="Fetter-Pruneda I."/>
            <person name="McKenzie S.K."/>
            <person name="Li C."/>
            <person name="Hu H."/>
            <person name="Zhang G."/>
            <person name="Kronauer D.J."/>
        </authorList>
    </citation>
    <scope>NUCLEOTIDE SEQUENCE [LARGE SCALE GENOMIC DNA]</scope>
</reference>
<evidence type="ECO:0000259" key="1">
    <source>
        <dbReference type="Pfam" id="PF00930"/>
    </source>
</evidence>
<dbReference type="Pfam" id="PF00930">
    <property type="entry name" value="DPPIV_N"/>
    <property type="match status" value="1"/>
</dbReference>
<dbReference type="Proteomes" id="UP000053097">
    <property type="component" value="Unassembled WGS sequence"/>
</dbReference>
<proteinExistence type="predicted"/>
<dbReference type="OrthoDB" id="16520at2759"/>
<dbReference type="Gene3D" id="2.140.10.30">
    <property type="entry name" value="Dipeptidylpeptidase IV, N-terminal domain"/>
    <property type="match status" value="1"/>
</dbReference>
<protein>
    <recommendedName>
        <fullName evidence="1">Dipeptidylpeptidase IV N-terminal domain-containing protein</fullName>
    </recommendedName>
</protein>
<organism evidence="2 3">
    <name type="scientific">Ooceraea biroi</name>
    <name type="common">Clonal raider ant</name>
    <name type="synonym">Cerapachys biroi</name>
    <dbReference type="NCBI Taxonomy" id="2015173"/>
    <lineage>
        <taxon>Eukaryota</taxon>
        <taxon>Metazoa</taxon>
        <taxon>Ecdysozoa</taxon>
        <taxon>Arthropoda</taxon>
        <taxon>Hexapoda</taxon>
        <taxon>Insecta</taxon>
        <taxon>Pterygota</taxon>
        <taxon>Neoptera</taxon>
        <taxon>Endopterygota</taxon>
        <taxon>Hymenoptera</taxon>
        <taxon>Apocrita</taxon>
        <taxon>Aculeata</taxon>
        <taxon>Formicoidea</taxon>
        <taxon>Formicidae</taxon>
        <taxon>Dorylinae</taxon>
        <taxon>Ooceraea</taxon>
    </lineage>
</organism>